<name>A0A8X6Y7S5_9ARAC</name>
<protein>
    <submittedName>
        <fullName evidence="2">Uncharacterized protein</fullName>
    </submittedName>
</protein>
<organism evidence="2 3">
    <name type="scientific">Trichonephila inaurata madagascariensis</name>
    <dbReference type="NCBI Taxonomy" id="2747483"/>
    <lineage>
        <taxon>Eukaryota</taxon>
        <taxon>Metazoa</taxon>
        <taxon>Ecdysozoa</taxon>
        <taxon>Arthropoda</taxon>
        <taxon>Chelicerata</taxon>
        <taxon>Arachnida</taxon>
        <taxon>Araneae</taxon>
        <taxon>Araneomorphae</taxon>
        <taxon>Entelegynae</taxon>
        <taxon>Araneoidea</taxon>
        <taxon>Nephilidae</taxon>
        <taxon>Trichonephila</taxon>
        <taxon>Trichonephila inaurata</taxon>
    </lineage>
</organism>
<dbReference type="AlphaFoldDB" id="A0A8X6Y7S5"/>
<proteinExistence type="predicted"/>
<accession>A0A8X6Y7S5</accession>
<sequence length="111" mass="12430">MGRDVGEVEKNIFPSDGGGKSSAVFAQTLINETREQSEDLAPPRVLKWKTEGVRVQKRMTFSHPLRVPGSGGEGCPGEDFTGRREMQKNFAFTVERGMKRKHSNLDLHTQK</sequence>
<keyword evidence="3" id="KW-1185">Reference proteome</keyword>
<dbReference type="EMBL" id="BMAV01015739">
    <property type="protein sequence ID" value="GFY65895.1"/>
    <property type="molecule type" value="Genomic_DNA"/>
</dbReference>
<reference evidence="2" key="1">
    <citation type="submission" date="2020-08" db="EMBL/GenBank/DDBJ databases">
        <title>Multicomponent nature underlies the extraordinary mechanical properties of spider dragline silk.</title>
        <authorList>
            <person name="Kono N."/>
            <person name="Nakamura H."/>
            <person name="Mori M."/>
            <person name="Yoshida Y."/>
            <person name="Ohtoshi R."/>
            <person name="Malay A.D."/>
            <person name="Moran D.A.P."/>
            <person name="Tomita M."/>
            <person name="Numata K."/>
            <person name="Arakawa K."/>
        </authorList>
    </citation>
    <scope>NUCLEOTIDE SEQUENCE</scope>
</reference>
<evidence type="ECO:0000313" key="2">
    <source>
        <dbReference type="EMBL" id="GFY65895.1"/>
    </source>
</evidence>
<feature type="region of interest" description="Disordered" evidence="1">
    <location>
        <begin position="60"/>
        <end position="81"/>
    </location>
</feature>
<feature type="region of interest" description="Disordered" evidence="1">
    <location>
        <begin position="1"/>
        <end position="21"/>
    </location>
</feature>
<dbReference type="Proteomes" id="UP000886998">
    <property type="component" value="Unassembled WGS sequence"/>
</dbReference>
<feature type="compositionally biased region" description="Basic and acidic residues" evidence="1">
    <location>
        <begin position="1"/>
        <end position="10"/>
    </location>
</feature>
<evidence type="ECO:0000256" key="1">
    <source>
        <dbReference type="SAM" id="MobiDB-lite"/>
    </source>
</evidence>
<gene>
    <name evidence="2" type="ORF">TNIN_313011</name>
</gene>
<comment type="caution">
    <text evidence="2">The sequence shown here is derived from an EMBL/GenBank/DDBJ whole genome shotgun (WGS) entry which is preliminary data.</text>
</comment>
<evidence type="ECO:0000313" key="3">
    <source>
        <dbReference type="Proteomes" id="UP000886998"/>
    </source>
</evidence>